<dbReference type="RefSeq" id="XP_008028251.1">
    <property type="nucleotide sequence ID" value="XM_008030060.1"/>
</dbReference>
<dbReference type="AlphaFoldDB" id="R0IFA7"/>
<accession>R0IFA7</accession>
<dbReference type="EMBL" id="KB908814">
    <property type="protein sequence ID" value="EOA83746.1"/>
    <property type="molecule type" value="Genomic_DNA"/>
</dbReference>
<sequence>MPSNLEASLLFLHSVSYHCVRPKHTTAEGIDATRKAERFERADNFVGKSVPARPLGSRHTSSAIRYPAKYASPFRIPCYAAYRVVARILTTRAVYDPLSKPLPDTSACSYQEYVSSLLLQLPRV</sequence>
<gene>
    <name evidence="1" type="ORF">SETTUDRAFT_164188</name>
</gene>
<proteinExistence type="predicted"/>
<evidence type="ECO:0000313" key="1">
    <source>
        <dbReference type="EMBL" id="EOA83746.1"/>
    </source>
</evidence>
<protein>
    <submittedName>
        <fullName evidence="1">Uncharacterized protein</fullName>
    </submittedName>
</protein>
<reference evidence="1 2" key="1">
    <citation type="journal article" date="2012" name="PLoS Pathog.">
        <title>Diverse lifestyles and strategies of plant pathogenesis encoded in the genomes of eighteen Dothideomycetes fungi.</title>
        <authorList>
            <person name="Ohm R.A."/>
            <person name="Feau N."/>
            <person name="Henrissat B."/>
            <person name="Schoch C.L."/>
            <person name="Horwitz B.A."/>
            <person name="Barry K.W."/>
            <person name="Condon B.J."/>
            <person name="Copeland A.C."/>
            <person name="Dhillon B."/>
            <person name="Glaser F."/>
            <person name="Hesse C.N."/>
            <person name="Kosti I."/>
            <person name="LaButti K."/>
            <person name="Lindquist E.A."/>
            <person name="Lucas S."/>
            <person name="Salamov A.A."/>
            <person name="Bradshaw R.E."/>
            <person name="Ciuffetti L."/>
            <person name="Hamelin R.C."/>
            <person name="Kema G.H.J."/>
            <person name="Lawrence C."/>
            <person name="Scott J.A."/>
            <person name="Spatafora J.W."/>
            <person name="Turgeon B.G."/>
            <person name="de Wit P.J.G.M."/>
            <person name="Zhong S."/>
            <person name="Goodwin S.B."/>
            <person name="Grigoriev I.V."/>
        </authorList>
    </citation>
    <scope>NUCLEOTIDE SEQUENCE [LARGE SCALE GENOMIC DNA]</scope>
    <source>
        <strain evidence="2">28A</strain>
    </source>
</reference>
<dbReference type="GeneID" id="19399028"/>
<reference evidence="1 2" key="2">
    <citation type="journal article" date="2013" name="PLoS Genet.">
        <title>Comparative genome structure, secondary metabolite, and effector coding capacity across Cochliobolus pathogens.</title>
        <authorList>
            <person name="Condon B.J."/>
            <person name="Leng Y."/>
            <person name="Wu D."/>
            <person name="Bushley K.E."/>
            <person name="Ohm R.A."/>
            <person name="Otillar R."/>
            <person name="Martin J."/>
            <person name="Schackwitz W."/>
            <person name="Grimwood J."/>
            <person name="MohdZainudin N."/>
            <person name="Xue C."/>
            <person name="Wang R."/>
            <person name="Manning V.A."/>
            <person name="Dhillon B."/>
            <person name="Tu Z.J."/>
            <person name="Steffenson B.J."/>
            <person name="Salamov A."/>
            <person name="Sun H."/>
            <person name="Lowry S."/>
            <person name="LaButti K."/>
            <person name="Han J."/>
            <person name="Copeland A."/>
            <person name="Lindquist E."/>
            <person name="Barry K."/>
            <person name="Schmutz J."/>
            <person name="Baker S.E."/>
            <person name="Ciuffetti L.M."/>
            <person name="Grigoriev I.V."/>
            <person name="Zhong S."/>
            <person name="Turgeon B.G."/>
        </authorList>
    </citation>
    <scope>NUCLEOTIDE SEQUENCE [LARGE SCALE GENOMIC DNA]</scope>
    <source>
        <strain evidence="2">28A</strain>
    </source>
</reference>
<name>R0IFA7_EXST2</name>
<dbReference type="Proteomes" id="UP000016935">
    <property type="component" value="Unassembled WGS sequence"/>
</dbReference>
<organism evidence="1 2">
    <name type="scientific">Exserohilum turcicum (strain 28A)</name>
    <name type="common">Northern leaf blight fungus</name>
    <name type="synonym">Setosphaeria turcica</name>
    <dbReference type="NCBI Taxonomy" id="671987"/>
    <lineage>
        <taxon>Eukaryota</taxon>
        <taxon>Fungi</taxon>
        <taxon>Dikarya</taxon>
        <taxon>Ascomycota</taxon>
        <taxon>Pezizomycotina</taxon>
        <taxon>Dothideomycetes</taxon>
        <taxon>Pleosporomycetidae</taxon>
        <taxon>Pleosporales</taxon>
        <taxon>Pleosporineae</taxon>
        <taxon>Pleosporaceae</taxon>
        <taxon>Exserohilum</taxon>
    </lineage>
</organism>
<keyword evidence="2" id="KW-1185">Reference proteome</keyword>
<evidence type="ECO:0000313" key="2">
    <source>
        <dbReference type="Proteomes" id="UP000016935"/>
    </source>
</evidence>
<dbReference type="HOGENOM" id="CLU_2005338_0_0_1"/>